<protein>
    <recommendedName>
        <fullName evidence="4">Outer membrane protein beta-barrel domain-containing protein</fullName>
    </recommendedName>
</protein>
<evidence type="ECO:0000256" key="1">
    <source>
        <dbReference type="SAM" id="SignalP"/>
    </source>
</evidence>
<evidence type="ECO:0000313" key="3">
    <source>
        <dbReference type="Proteomes" id="UP000016584"/>
    </source>
</evidence>
<proteinExistence type="predicted"/>
<organism evidence="2 3">
    <name type="scientific">Sphingobacterium paucimobilis HER1398</name>
    <dbReference type="NCBI Taxonomy" id="1346330"/>
    <lineage>
        <taxon>Bacteria</taxon>
        <taxon>Pseudomonadati</taxon>
        <taxon>Bacteroidota</taxon>
        <taxon>Sphingobacteriia</taxon>
        <taxon>Sphingobacteriales</taxon>
        <taxon>Sphingobacteriaceae</taxon>
        <taxon>Sphingobacterium</taxon>
    </lineage>
</organism>
<reference evidence="2 3" key="1">
    <citation type="journal article" date="2013" name="Genome Announc.">
        <title>The Draft Genome Sequence of Sphingomonas paucimobilis Strain HER1398 (Proteobacteria), Host to the Giant PAU Phage, Indicates That It Is a Member of the Genus Sphingobacterium (Bacteroidetes).</title>
        <authorList>
            <person name="White R.A.III."/>
            <person name="Suttle C.A."/>
        </authorList>
    </citation>
    <scope>NUCLEOTIDE SEQUENCE [LARGE SCALE GENOMIC DNA]</scope>
    <source>
        <strain evidence="2 3">HER1398</strain>
    </source>
</reference>
<evidence type="ECO:0000313" key="2">
    <source>
        <dbReference type="EMBL" id="ERJ58167.1"/>
    </source>
</evidence>
<keyword evidence="3" id="KW-1185">Reference proteome</keyword>
<keyword evidence="1" id="KW-0732">Signal</keyword>
<dbReference type="Proteomes" id="UP000016584">
    <property type="component" value="Unassembled WGS sequence"/>
</dbReference>
<dbReference type="AlphaFoldDB" id="U2HRQ7"/>
<evidence type="ECO:0008006" key="4">
    <source>
        <dbReference type="Google" id="ProtNLM"/>
    </source>
</evidence>
<sequence>MKITATLLVLAALISIAYSQETKFLIEAGGNYRNKKNTELPNEHKIKRDMKSSTGSLVTQIGYRLGKKSYLGLAYKHLHATQAEDRRDQYSKEVLITLRDDETRENSYGLFYRYYIAPIDLHRWNAFAEVSPGTSFKKRTVEGLSIMNDKDLDKITLPMHLGSFEEYREINCDLRLGTSYLLSTHFLIQLSIHAVANLKYSSKSARVPGSSLPKPTFQLFDSPLSNTYLSLVYKI</sequence>
<feature type="signal peptide" evidence="1">
    <location>
        <begin position="1"/>
        <end position="19"/>
    </location>
</feature>
<comment type="caution">
    <text evidence="2">The sequence shown here is derived from an EMBL/GenBank/DDBJ whole genome shotgun (WGS) entry which is preliminary data.</text>
</comment>
<dbReference type="RefSeq" id="WP_021071648.1">
    <property type="nucleotide sequence ID" value="NZ_ATDL01000018.1"/>
</dbReference>
<dbReference type="EMBL" id="ATDL01000018">
    <property type="protein sequence ID" value="ERJ58167.1"/>
    <property type="molecule type" value="Genomic_DNA"/>
</dbReference>
<name>U2HRQ7_9SPHI</name>
<feature type="chain" id="PRO_5004627503" description="Outer membrane protein beta-barrel domain-containing protein" evidence="1">
    <location>
        <begin position="20"/>
        <end position="235"/>
    </location>
</feature>
<accession>U2HRQ7</accession>
<gene>
    <name evidence="2" type="ORF">M472_05255</name>
</gene>
<dbReference type="STRING" id="1346330.M472_05255"/>
<dbReference type="PATRIC" id="fig|1346330.5.peg.3510"/>